<dbReference type="GO" id="GO:0008360">
    <property type="term" value="P:regulation of cell shape"/>
    <property type="evidence" value="ECO:0007669"/>
    <property type="project" value="UniProtKB-KW"/>
</dbReference>
<dbReference type="PANTHER" id="PTHR30627:SF2">
    <property type="entry name" value="PEPTIDOGLYCAN D,D-TRANSPEPTIDASE MRDA"/>
    <property type="match status" value="1"/>
</dbReference>
<dbReference type="InterPro" id="IPR036138">
    <property type="entry name" value="PBP_dimer_sf"/>
</dbReference>
<feature type="domain" description="Penicillin-binding protein dimerisation" evidence="16">
    <location>
        <begin position="55"/>
        <end position="226"/>
    </location>
</feature>
<dbReference type="InterPro" id="IPR001460">
    <property type="entry name" value="PCN-bd_Tpept"/>
</dbReference>
<evidence type="ECO:0000256" key="7">
    <source>
        <dbReference type="ARBA" id="ARBA00022692"/>
    </source>
</evidence>
<evidence type="ECO:0000313" key="17">
    <source>
        <dbReference type="EMBL" id="MBB6073438.1"/>
    </source>
</evidence>
<name>A0A841H633_9BACT</name>
<evidence type="ECO:0000256" key="4">
    <source>
        <dbReference type="ARBA" id="ARBA00022519"/>
    </source>
</evidence>
<feature type="region of interest" description="Disordered" evidence="14">
    <location>
        <begin position="595"/>
        <end position="656"/>
    </location>
</feature>
<keyword evidence="10" id="KW-0573">Peptidoglycan synthesis</keyword>
<dbReference type="Gene3D" id="3.40.710.10">
    <property type="entry name" value="DD-peptidase/beta-lactamase superfamily"/>
    <property type="match status" value="1"/>
</dbReference>
<dbReference type="GO" id="GO:0071555">
    <property type="term" value="P:cell wall organization"/>
    <property type="evidence" value="ECO:0007669"/>
    <property type="project" value="UniProtKB-KW"/>
</dbReference>
<keyword evidence="9" id="KW-0133">Cell shape</keyword>
<feature type="compositionally biased region" description="Low complexity" evidence="14">
    <location>
        <begin position="637"/>
        <end position="656"/>
    </location>
</feature>
<evidence type="ECO:0000259" key="15">
    <source>
        <dbReference type="Pfam" id="PF00905"/>
    </source>
</evidence>
<dbReference type="InterPro" id="IPR005311">
    <property type="entry name" value="PBP_dimer"/>
</dbReference>
<dbReference type="AlphaFoldDB" id="A0A841H633"/>
<dbReference type="Gene3D" id="3.30.1390.30">
    <property type="entry name" value="Penicillin-binding protein 2a, domain 3"/>
    <property type="match status" value="1"/>
</dbReference>
<dbReference type="GO" id="GO:0009252">
    <property type="term" value="P:peptidoglycan biosynthetic process"/>
    <property type="evidence" value="ECO:0007669"/>
    <property type="project" value="UniProtKB-KW"/>
</dbReference>
<evidence type="ECO:0000256" key="14">
    <source>
        <dbReference type="SAM" id="MobiDB-lite"/>
    </source>
</evidence>
<keyword evidence="12" id="KW-0472">Membrane</keyword>
<dbReference type="GO" id="GO:0008658">
    <property type="term" value="F:penicillin binding"/>
    <property type="evidence" value="ECO:0007669"/>
    <property type="project" value="InterPro"/>
</dbReference>
<dbReference type="InterPro" id="IPR050515">
    <property type="entry name" value="Beta-lactam/transpept"/>
</dbReference>
<evidence type="ECO:0000256" key="1">
    <source>
        <dbReference type="ARBA" id="ARBA00004167"/>
    </source>
</evidence>
<dbReference type="GO" id="GO:0005886">
    <property type="term" value="C:plasma membrane"/>
    <property type="evidence" value="ECO:0007669"/>
    <property type="project" value="UniProtKB-SubCell"/>
</dbReference>
<keyword evidence="18" id="KW-1185">Reference proteome</keyword>
<evidence type="ECO:0000256" key="13">
    <source>
        <dbReference type="ARBA" id="ARBA00023316"/>
    </source>
</evidence>
<dbReference type="Pfam" id="PF00905">
    <property type="entry name" value="Transpeptidase"/>
    <property type="match status" value="1"/>
</dbReference>
<keyword evidence="7" id="KW-0812">Transmembrane</keyword>
<organism evidence="17 18">
    <name type="scientific">Longimicrobium terrae</name>
    <dbReference type="NCBI Taxonomy" id="1639882"/>
    <lineage>
        <taxon>Bacteria</taxon>
        <taxon>Pseudomonadati</taxon>
        <taxon>Gemmatimonadota</taxon>
        <taxon>Longimicrobiia</taxon>
        <taxon>Longimicrobiales</taxon>
        <taxon>Longimicrobiaceae</taxon>
        <taxon>Longimicrobium</taxon>
    </lineage>
</organism>
<dbReference type="InterPro" id="IPR017790">
    <property type="entry name" value="Penicillin-binding_protein_2"/>
</dbReference>
<evidence type="ECO:0000256" key="2">
    <source>
        <dbReference type="ARBA" id="ARBA00004236"/>
    </source>
</evidence>
<protein>
    <submittedName>
        <fullName evidence="17">Penicillin-binding protein 2</fullName>
    </submittedName>
</protein>
<comment type="caution">
    <text evidence="17">The sequence shown here is derived from an EMBL/GenBank/DDBJ whole genome shotgun (WGS) entry which is preliminary data.</text>
</comment>
<gene>
    <name evidence="17" type="ORF">HNQ61_005105</name>
</gene>
<evidence type="ECO:0000259" key="16">
    <source>
        <dbReference type="Pfam" id="PF03717"/>
    </source>
</evidence>
<keyword evidence="3" id="KW-1003">Cell membrane</keyword>
<dbReference type="NCBIfam" id="TIGR03423">
    <property type="entry name" value="pbp2_mrdA"/>
    <property type="match status" value="1"/>
</dbReference>
<feature type="domain" description="Penicillin-binding protein transpeptidase" evidence="15">
    <location>
        <begin position="264"/>
        <end position="579"/>
    </location>
</feature>
<keyword evidence="11" id="KW-1133">Transmembrane helix</keyword>
<dbReference type="Pfam" id="PF03717">
    <property type="entry name" value="PBP_dimer"/>
    <property type="match status" value="1"/>
</dbReference>
<keyword evidence="6" id="KW-0645">Protease</keyword>
<evidence type="ECO:0000313" key="18">
    <source>
        <dbReference type="Proteomes" id="UP000582837"/>
    </source>
</evidence>
<dbReference type="InterPro" id="IPR012338">
    <property type="entry name" value="Beta-lactam/transpept-like"/>
</dbReference>
<evidence type="ECO:0000256" key="10">
    <source>
        <dbReference type="ARBA" id="ARBA00022984"/>
    </source>
</evidence>
<evidence type="ECO:0000256" key="11">
    <source>
        <dbReference type="ARBA" id="ARBA00022989"/>
    </source>
</evidence>
<evidence type="ECO:0000256" key="12">
    <source>
        <dbReference type="ARBA" id="ARBA00023136"/>
    </source>
</evidence>
<dbReference type="PANTHER" id="PTHR30627">
    <property type="entry name" value="PEPTIDOGLYCAN D,D-TRANSPEPTIDASE"/>
    <property type="match status" value="1"/>
</dbReference>
<evidence type="ECO:0000256" key="9">
    <source>
        <dbReference type="ARBA" id="ARBA00022960"/>
    </source>
</evidence>
<sequence>MRLFQGDTRQRRTLGALFAVTFIITTLLTAFFQTQVVAGASYAERSEENRMRGIPIPAPRGTILDRHGDVVATSITSYSIAVLPGDSAVVHNTLNDLAPFLGLSAENVADLMVKRNRRQHDLLEVTDRATFSQAAAIEERRSAFTNLMVVERPQRYYPGGAAIGHISGYVTEITKGQLQQEQYANNGYRQGMLIGQAGIERQYELHLAGRDGARFVEVDAKGRVVDPRSTVGARAPIPGSPMRLTLDLKLQEYIHDIFPDTMEGAVVAMVPSTGEILAMYSHPSYDPNDFVGRIPTRLWGALNNDPRKPMFNRTITGQYPPASTFKTITAAMGLERGILKDVNSRMPISCTGGMAYAGRYSRCWYRAGHGNLNLAQAIENSCNVYFYQVGIRIGLAELARAGVRLGFASKTGIDLPAEVSGIFPRDLAWYKKQFRVDPVPSDVMSLAIGQGPNTQTPLRMAYVYSAIAGDGTSPSPHLVDGDSIAKGQPIDLGLERAGLEALWEGLRLVTEPEGTALQSSLARYKLYGKTGTAQNPQGADHGWFAGFAGRPGGHPDIAIAVIVEHGLHGDAAAPLGAKIVNYYLDRKYGQPFDPAPTLGERWRAGRSGTDGQWDTPNRRLIPFSPEELRRGRAAGNAPATRPRASDSPAARARAAD</sequence>
<dbReference type="Gene3D" id="3.90.1310.10">
    <property type="entry name" value="Penicillin-binding protein 2a (Domain 2)"/>
    <property type="match status" value="1"/>
</dbReference>
<keyword evidence="13" id="KW-0961">Cell wall biogenesis/degradation</keyword>
<evidence type="ECO:0000256" key="3">
    <source>
        <dbReference type="ARBA" id="ARBA00022475"/>
    </source>
</evidence>
<dbReference type="SUPFAM" id="SSF56601">
    <property type="entry name" value="beta-lactamase/transpeptidase-like"/>
    <property type="match status" value="1"/>
</dbReference>
<dbReference type="RefSeq" id="WP_170039102.1">
    <property type="nucleotide sequence ID" value="NZ_JABDTL010000002.1"/>
</dbReference>
<dbReference type="Proteomes" id="UP000582837">
    <property type="component" value="Unassembled WGS sequence"/>
</dbReference>
<keyword evidence="4" id="KW-0997">Cell inner membrane</keyword>
<keyword evidence="5" id="KW-0121">Carboxypeptidase</keyword>
<keyword evidence="8" id="KW-0378">Hydrolase</keyword>
<accession>A0A841H633</accession>
<proteinExistence type="predicted"/>
<dbReference type="GO" id="GO:0006508">
    <property type="term" value="P:proteolysis"/>
    <property type="evidence" value="ECO:0007669"/>
    <property type="project" value="UniProtKB-KW"/>
</dbReference>
<dbReference type="EMBL" id="JACHIA010000024">
    <property type="protein sequence ID" value="MBB6073438.1"/>
    <property type="molecule type" value="Genomic_DNA"/>
</dbReference>
<evidence type="ECO:0000256" key="5">
    <source>
        <dbReference type="ARBA" id="ARBA00022645"/>
    </source>
</evidence>
<reference evidence="17 18" key="1">
    <citation type="submission" date="2020-08" db="EMBL/GenBank/DDBJ databases">
        <title>Genomic Encyclopedia of Type Strains, Phase IV (KMG-IV): sequencing the most valuable type-strain genomes for metagenomic binning, comparative biology and taxonomic classification.</title>
        <authorList>
            <person name="Goeker M."/>
        </authorList>
    </citation>
    <scope>NUCLEOTIDE SEQUENCE [LARGE SCALE GENOMIC DNA]</scope>
    <source>
        <strain evidence="17 18">DSM 29007</strain>
    </source>
</reference>
<evidence type="ECO:0000256" key="8">
    <source>
        <dbReference type="ARBA" id="ARBA00022801"/>
    </source>
</evidence>
<dbReference type="GO" id="GO:0009002">
    <property type="term" value="F:serine-type D-Ala-D-Ala carboxypeptidase activity"/>
    <property type="evidence" value="ECO:0007669"/>
    <property type="project" value="InterPro"/>
</dbReference>
<dbReference type="SUPFAM" id="SSF56519">
    <property type="entry name" value="Penicillin binding protein dimerisation domain"/>
    <property type="match status" value="1"/>
</dbReference>
<evidence type="ECO:0000256" key="6">
    <source>
        <dbReference type="ARBA" id="ARBA00022670"/>
    </source>
</evidence>
<comment type="subcellular location">
    <subcellularLocation>
        <location evidence="2">Cell membrane</location>
    </subcellularLocation>
    <subcellularLocation>
        <location evidence="1">Membrane</location>
        <topology evidence="1">Single-pass membrane protein</topology>
    </subcellularLocation>
</comment>
<dbReference type="GO" id="GO:0071972">
    <property type="term" value="F:peptidoglycan L,D-transpeptidase activity"/>
    <property type="evidence" value="ECO:0007669"/>
    <property type="project" value="TreeGrafter"/>
</dbReference>